<gene>
    <name evidence="3" type="ORF">LWC34_02270</name>
</gene>
<proteinExistence type="predicted"/>
<comment type="caution">
    <text evidence="3">The sequence shown here is derived from an EMBL/GenBank/DDBJ whole genome shotgun (WGS) entry which is preliminary data.</text>
</comment>
<organism evidence="3 4">
    <name type="scientific">Kibdelosporangium philippinense</name>
    <dbReference type="NCBI Taxonomy" id="211113"/>
    <lineage>
        <taxon>Bacteria</taxon>
        <taxon>Bacillati</taxon>
        <taxon>Actinomycetota</taxon>
        <taxon>Actinomycetes</taxon>
        <taxon>Pseudonocardiales</taxon>
        <taxon>Pseudonocardiaceae</taxon>
        <taxon>Kibdelosporangium</taxon>
    </lineage>
</organism>
<dbReference type="EMBL" id="JAJVCN010000001">
    <property type="protein sequence ID" value="MCE7001671.1"/>
    <property type="molecule type" value="Genomic_DNA"/>
</dbReference>
<keyword evidence="2" id="KW-1133">Transmembrane helix</keyword>
<reference evidence="3 4" key="1">
    <citation type="submission" date="2021-12" db="EMBL/GenBank/DDBJ databases">
        <title>Genome sequence of Kibdelosporangium philippinense ATCC 49844.</title>
        <authorList>
            <person name="Fedorov E.A."/>
            <person name="Omeragic M."/>
            <person name="Shalygina K.F."/>
            <person name="Maclea K.S."/>
        </authorList>
    </citation>
    <scope>NUCLEOTIDE SEQUENCE [LARGE SCALE GENOMIC DNA]</scope>
    <source>
        <strain evidence="3 4">ATCC 49844</strain>
    </source>
</reference>
<keyword evidence="2" id="KW-0472">Membrane</keyword>
<evidence type="ECO:0008006" key="5">
    <source>
        <dbReference type="Google" id="ProtNLM"/>
    </source>
</evidence>
<evidence type="ECO:0000256" key="1">
    <source>
        <dbReference type="SAM" id="MobiDB-lite"/>
    </source>
</evidence>
<feature type="region of interest" description="Disordered" evidence="1">
    <location>
        <begin position="32"/>
        <end position="62"/>
    </location>
</feature>
<evidence type="ECO:0000256" key="2">
    <source>
        <dbReference type="SAM" id="Phobius"/>
    </source>
</evidence>
<evidence type="ECO:0000313" key="4">
    <source>
        <dbReference type="Proteomes" id="UP001521150"/>
    </source>
</evidence>
<evidence type="ECO:0000313" key="3">
    <source>
        <dbReference type="EMBL" id="MCE7001671.1"/>
    </source>
</evidence>
<keyword evidence="2" id="KW-0812">Transmembrane</keyword>
<feature type="transmembrane region" description="Helical" evidence="2">
    <location>
        <begin position="7"/>
        <end position="24"/>
    </location>
</feature>
<name>A0ABS8Z158_9PSEU</name>
<dbReference type="Proteomes" id="UP001521150">
    <property type="component" value="Unassembled WGS sequence"/>
</dbReference>
<protein>
    <recommendedName>
        <fullName evidence="5">Fibronectin type-III domain-containing protein</fullName>
    </recommendedName>
</protein>
<feature type="compositionally biased region" description="Pro residues" evidence="1">
    <location>
        <begin position="46"/>
        <end position="58"/>
    </location>
</feature>
<keyword evidence="4" id="KW-1185">Reference proteome</keyword>
<sequence length="187" mass="20417">MTRRARISAGVLGMCLVLGAIILLRNDTDDPQPDRFPSFTVDAVDPPRPAQSVPPPGPVRLSPGPNRLRLAWADGLPGGQPIDGVTGYEVRWGDQVRVVSEPTVQLDGLSMRNHDIEVRSVDPFGRRSEPARVTGMPSREARFALDYVDEFDTTDTVHTEVQGSQWHVSGYKGCIDMGSEKAPKKAS</sequence>
<accession>A0ABS8Z158</accession>
<dbReference type="RefSeq" id="WP_233722729.1">
    <property type="nucleotide sequence ID" value="NZ_JAJVCN010000001.1"/>
</dbReference>